<proteinExistence type="predicted"/>
<comment type="caution">
    <text evidence="1">The sequence shown here is derived from an EMBL/GenBank/DDBJ whole genome shotgun (WGS) entry which is preliminary data.</text>
</comment>
<dbReference type="Proteomes" id="UP001153332">
    <property type="component" value="Unassembled WGS sequence"/>
</dbReference>
<gene>
    <name evidence="1" type="ORF">O1611_g6722</name>
</gene>
<reference evidence="1" key="1">
    <citation type="submission" date="2022-12" db="EMBL/GenBank/DDBJ databases">
        <title>Genome Sequence of Lasiodiplodia mahajangana.</title>
        <authorList>
            <person name="Buettner E."/>
        </authorList>
    </citation>
    <scope>NUCLEOTIDE SEQUENCE</scope>
    <source>
        <strain evidence="1">VT137</strain>
    </source>
</reference>
<protein>
    <submittedName>
        <fullName evidence="1">Uncharacterized protein</fullName>
    </submittedName>
</protein>
<dbReference type="EMBL" id="JAPUUL010001641">
    <property type="protein sequence ID" value="KAJ8126916.1"/>
    <property type="molecule type" value="Genomic_DNA"/>
</dbReference>
<organism evidence="1 2">
    <name type="scientific">Lasiodiplodia mahajangana</name>
    <dbReference type="NCBI Taxonomy" id="1108764"/>
    <lineage>
        <taxon>Eukaryota</taxon>
        <taxon>Fungi</taxon>
        <taxon>Dikarya</taxon>
        <taxon>Ascomycota</taxon>
        <taxon>Pezizomycotina</taxon>
        <taxon>Dothideomycetes</taxon>
        <taxon>Dothideomycetes incertae sedis</taxon>
        <taxon>Botryosphaeriales</taxon>
        <taxon>Botryosphaeriaceae</taxon>
        <taxon>Lasiodiplodia</taxon>
    </lineage>
</organism>
<evidence type="ECO:0000313" key="1">
    <source>
        <dbReference type="EMBL" id="KAJ8126916.1"/>
    </source>
</evidence>
<keyword evidence="2" id="KW-1185">Reference proteome</keyword>
<accession>A0ACC2JHK9</accession>
<sequence>MSFTTMGGSSSQRLLPSISPRKLGRAKADMAKGECNKQPEKTGLGDILAQPEGRKAEVDSIIFVHGLGGDRIETWTWRDKSEETFWPKDLLPIDCPTARILSFGYNADFAKFYPAAETIAPELTIDDYSTSLLEALKLLRGDTELVSLTLPSPDSKNLLALSTS</sequence>
<name>A0ACC2JHK9_9PEZI</name>
<evidence type="ECO:0000313" key="2">
    <source>
        <dbReference type="Proteomes" id="UP001153332"/>
    </source>
</evidence>